<protein>
    <recommendedName>
        <fullName evidence="2">diguanylate cyclase</fullName>
        <ecNumber evidence="2">2.7.7.65</ecNumber>
    </recommendedName>
</protein>
<organism evidence="5 6">
    <name type="scientific">Amphritea atlantica</name>
    <dbReference type="NCBI Taxonomy" id="355243"/>
    <lineage>
        <taxon>Bacteria</taxon>
        <taxon>Pseudomonadati</taxon>
        <taxon>Pseudomonadota</taxon>
        <taxon>Gammaproteobacteria</taxon>
        <taxon>Oceanospirillales</taxon>
        <taxon>Oceanospirillaceae</taxon>
        <taxon>Amphritea</taxon>
    </lineage>
</organism>
<dbReference type="PANTHER" id="PTHR45138:SF26">
    <property type="entry name" value="DIGUANYLATE CYCLASE"/>
    <property type="match status" value="1"/>
</dbReference>
<sequence length="505" mass="57136">MISAVGQQLHYPTDQDTMKPITLRKPSFILISSLLLSIAFATISFISYFVANNSLNQHIKTNTLPLTSDTVYSEVQRDLLQPVLVSSLMAQDTFVHDWIENGEHYPEQMQRYLKSIQTRYNAFTAFFVSEQTTNYYHSSGIIKQVSASDPADDWYFTSRKTPAQFDINLDQDTADGFTTTLFVNHKVNDAQGRFLGIIGVGLASQKIRELIEVYQNRYGRQIYFIDRQGKVTLQGSQFKGADDIHNLSGLGDIAPLILSSPGGSYSYSHNDQQYLIKTRFVPELDWYLIVEHTEHSSSQITATLWINLLISLVVIVVVLLLQHFTLGGYQRRLEVMANTDPLTGTASRHAFELVYQQILRLADRHRHPVSTILVDIDHFKLFNDTYGHLLGDKILNQVARILTDSLRKADTLCRWGGDEFFIILPNCSQKNACAVAEKMRMQIETALTTLEGIELKVTASFGVAEYISHESPATLFKRTDQALYRAKSRSRNQVEASSPEVSESI</sequence>
<feature type="transmembrane region" description="Helical" evidence="3">
    <location>
        <begin position="304"/>
        <end position="326"/>
    </location>
</feature>
<dbReference type="Gene3D" id="3.30.70.270">
    <property type="match status" value="1"/>
</dbReference>
<dbReference type="Pfam" id="PF00990">
    <property type="entry name" value="GGDEF"/>
    <property type="match status" value="1"/>
</dbReference>
<keyword evidence="3" id="KW-0812">Transmembrane</keyword>
<feature type="transmembrane region" description="Helical" evidence="3">
    <location>
        <begin position="28"/>
        <end position="51"/>
    </location>
</feature>
<evidence type="ECO:0000256" key="3">
    <source>
        <dbReference type="SAM" id="Phobius"/>
    </source>
</evidence>
<comment type="cofactor">
    <cofactor evidence="1">
        <name>Mg(2+)</name>
        <dbReference type="ChEBI" id="CHEBI:18420"/>
    </cofactor>
</comment>
<proteinExistence type="predicted"/>
<name>A0A1H9D2U1_9GAMM</name>
<dbReference type="InterPro" id="IPR029787">
    <property type="entry name" value="Nucleotide_cyclase"/>
</dbReference>
<dbReference type="Proteomes" id="UP000198749">
    <property type="component" value="Unassembled WGS sequence"/>
</dbReference>
<feature type="domain" description="GGDEF" evidence="4">
    <location>
        <begin position="367"/>
        <end position="499"/>
    </location>
</feature>
<dbReference type="EMBL" id="FOGB01000001">
    <property type="protein sequence ID" value="SEQ07701.1"/>
    <property type="molecule type" value="Genomic_DNA"/>
</dbReference>
<dbReference type="InterPro" id="IPR000160">
    <property type="entry name" value="GGDEF_dom"/>
</dbReference>
<keyword evidence="3" id="KW-1133">Transmembrane helix</keyword>
<dbReference type="EC" id="2.7.7.65" evidence="2"/>
<evidence type="ECO:0000313" key="6">
    <source>
        <dbReference type="Proteomes" id="UP000198749"/>
    </source>
</evidence>
<dbReference type="CDD" id="cd01949">
    <property type="entry name" value="GGDEF"/>
    <property type="match status" value="1"/>
</dbReference>
<dbReference type="PANTHER" id="PTHR45138">
    <property type="entry name" value="REGULATORY COMPONENTS OF SENSORY TRANSDUCTION SYSTEM"/>
    <property type="match status" value="1"/>
</dbReference>
<reference evidence="6" key="1">
    <citation type="submission" date="2016-10" db="EMBL/GenBank/DDBJ databases">
        <authorList>
            <person name="Varghese N."/>
            <person name="Submissions S."/>
        </authorList>
    </citation>
    <scope>NUCLEOTIDE SEQUENCE [LARGE SCALE GENOMIC DNA]</scope>
    <source>
        <strain evidence="6">DSM 18887</strain>
    </source>
</reference>
<dbReference type="GO" id="GO:1902201">
    <property type="term" value="P:negative regulation of bacterial-type flagellum-dependent cell motility"/>
    <property type="evidence" value="ECO:0007669"/>
    <property type="project" value="TreeGrafter"/>
</dbReference>
<dbReference type="InterPro" id="IPR050469">
    <property type="entry name" value="Diguanylate_Cyclase"/>
</dbReference>
<evidence type="ECO:0000256" key="2">
    <source>
        <dbReference type="ARBA" id="ARBA00012528"/>
    </source>
</evidence>
<evidence type="ECO:0000256" key="1">
    <source>
        <dbReference type="ARBA" id="ARBA00001946"/>
    </source>
</evidence>
<accession>A0A1H9D2U1</accession>
<dbReference type="NCBIfam" id="TIGR00254">
    <property type="entry name" value="GGDEF"/>
    <property type="match status" value="1"/>
</dbReference>
<evidence type="ECO:0000313" key="5">
    <source>
        <dbReference type="EMBL" id="SEQ07701.1"/>
    </source>
</evidence>
<dbReference type="GO" id="GO:0005886">
    <property type="term" value="C:plasma membrane"/>
    <property type="evidence" value="ECO:0007669"/>
    <property type="project" value="TreeGrafter"/>
</dbReference>
<evidence type="ECO:0000259" key="4">
    <source>
        <dbReference type="PROSITE" id="PS50887"/>
    </source>
</evidence>
<dbReference type="GO" id="GO:0043709">
    <property type="term" value="P:cell adhesion involved in single-species biofilm formation"/>
    <property type="evidence" value="ECO:0007669"/>
    <property type="project" value="TreeGrafter"/>
</dbReference>
<dbReference type="PROSITE" id="PS50887">
    <property type="entry name" value="GGDEF"/>
    <property type="match status" value="1"/>
</dbReference>
<gene>
    <name evidence="5" type="ORF">SAMN03080615_00311</name>
</gene>
<keyword evidence="6" id="KW-1185">Reference proteome</keyword>
<dbReference type="CDD" id="cd18773">
    <property type="entry name" value="PDC1_HK_sensor"/>
    <property type="match status" value="1"/>
</dbReference>
<dbReference type="InterPro" id="IPR043128">
    <property type="entry name" value="Rev_trsase/Diguanyl_cyclase"/>
</dbReference>
<keyword evidence="3" id="KW-0472">Membrane</keyword>
<dbReference type="Gene3D" id="3.30.450.20">
    <property type="entry name" value="PAS domain"/>
    <property type="match status" value="1"/>
</dbReference>
<dbReference type="GO" id="GO:0052621">
    <property type="term" value="F:diguanylate cyclase activity"/>
    <property type="evidence" value="ECO:0007669"/>
    <property type="project" value="UniProtKB-EC"/>
</dbReference>
<dbReference type="SMART" id="SM00267">
    <property type="entry name" value="GGDEF"/>
    <property type="match status" value="1"/>
</dbReference>
<dbReference type="AlphaFoldDB" id="A0A1H9D2U1"/>
<dbReference type="FunFam" id="3.30.70.270:FF:000001">
    <property type="entry name" value="Diguanylate cyclase domain protein"/>
    <property type="match status" value="1"/>
</dbReference>
<dbReference type="SUPFAM" id="SSF55073">
    <property type="entry name" value="Nucleotide cyclase"/>
    <property type="match status" value="1"/>
</dbReference>
<dbReference type="STRING" id="355243.SAMN03080615_00311"/>